<keyword evidence="3 7" id="KW-0479">Metal-binding</keyword>
<dbReference type="PANTHER" id="PTHR11002:SF76">
    <property type="entry name" value="CARBONIC ANHYDRASE"/>
    <property type="match status" value="1"/>
</dbReference>
<comment type="caution">
    <text evidence="10">The sequence shown here is derived from an EMBL/GenBank/DDBJ whole genome shotgun (WGS) entry which is preliminary data.</text>
</comment>
<feature type="binding site" evidence="7">
    <location>
        <position position="73"/>
    </location>
    <ligand>
        <name>Zn(2+)</name>
        <dbReference type="ChEBI" id="CHEBI:29105"/>
    </ligand>
</feature>
<evidence type="ECO:0000256" key="7">
    <source>
        <dbReference type="PIRSR" id="PIRSR601765-1"/>
    </source>
</evidence>
<dbReference type="EC" id="4.2.1.1" evidence="2 8"/>
<dbReference type="InterPro" id="IPR015892">
    <property type="entry name" value="Carbonic_anhydrase_CS"/>
</dbReference>
<comment type="catalytic activity">
    <reaction evidence="6 8">
        <text>hydrogencarbonate + H(+) = CO2 + H2O</text>
        <dbReference type="Rhea" id="RHEA:10748"/>
        <dbReference type="ChEBI" id="CHEBI:15377"/>
        <dbReference type="ChEBI" id="CHEBI:15378"/>
        <dbReference type="ChEBI" id="CHEBI:16526"/>
        <dbReference type="ChEBI" id="CHEBI:17544"/>
        <dbReference type="EC" id="4.2.1.1"/>
    </reaction>
</comment>
<protein>
    <recommendedName>
        <fullName evidence="2 8">Carbonic anhydrase</fullName>
        <ecNumber evidence="2 8">4.2.1.1</ecNumber>
    </recommendedName>
    <alternativeName>
        <fullName evidence="8">Carbonate dehydratase</fullName>
    </alternativeName>
</protein>
<comment type="cofactor">
    <cofactor evidence="7">
        <name>Zn(2+)</name>
        <dbReference type="ChEBI" id="CHEBI:29105"/>
    </cofactor>
    <text evidence="7">Binds 1 zinc ion per subunit.</text>
</comment>
<feature type="binding site" evidence="7">
    <location>
        <position position="132"/>
    </location>
    <ligand>
        <name>Zn(2+)</name>
        <dbReference type="ChEBI" id="CHEBI:29105"/>
    </ligand>
</feature>
<feature type="region of interest" description="Disordered" evidence="9">
    <location>
        <begin position="1"/>
        <end position="25"/>
    </location>
</feature>
<evidence type="ECO:0000256" key="1">
    <source>
        <dbReference type="ARBA" id="ARBA00006217"/>
    </source>
</evidence>
<reference evidence="10 11" key="1">
    <citation type="submission" date="2020-03" db="EMBL/GenBank/DDBJ databases">
        <title>Draft Genome Sequence of Cudoniella acicularis.</title>
        <authorList>
            <person name="Buettner E."/>
            <person name="Kellner H."/>
        </authorList>
    </citation>
    <scope>NUCLEOTIDE SEQUENCE [LARGE SCALE GENOMIC DNA]</scope>
    <source>
        <strain evidence="10 11">DSM 108380</strain>
    </source>
</reference>
<proteinExistence type="inferred from homology"/>
<evidence type="ECO:0000313" key="10">
    <source>
        <dbReference type="EMBL" id="KAF4632008.1"/>
    </source>
</evidence>
<dbReference type="SUPFAM" id="SSF53056">
    <property type="entry name" value="beta-carbonic anhydrase, cab"/>
    <property type="match status" value="1"/>
</dbReference>
<dbReference type="GO" id="GO:0004089">
    <property type="term" value="F:carbonate dehydratase activity"/>
    <property type="evidence" value="ECO:0007669"/>
    <property type="project" value="UniProtKB-UniRule"/>
</dbReference>
<keyword evidence="4 7" id="KW-0862">Zinc</keyword>
<feature type="binding site" evidence="7">
    <location>
        <position position="75"/>
    </location>
    <ligand>
        <name>Zn(2+)</name>
        <dbReference type="ChEBI" id="CHEBI:29105"/>
    </ligand>
</feature>
<evidence type="ECO:0000256" key="6">
    <source>
        <dbReference type="ARBA" id="ARBA00048348"/>
    </source>
</evidence>
<feature type="compositionally biased region" description="Polar residues" evidence="9">
    <location>
        <begin position="1"/>
        <end position="13"/>
    </location>
</feature>
<dbReference type="AlphaFoldDB" id="A0A8H4W2R5"/>
<dbReference type="Gene3D" id="3.40.1050.10">
    <property type="entry name" value="Carbonic anhydrase"/>
    <property type="match status" value="1"/>
</dbReference>
<comment type="function">
    <text evidence="8">Reversible hydration of carbon dioxide.</text>
</comment>
<evidence type="ECO:0000313" key="11">
    <source>
        <dbReference type="Proteomes" id="UP000566819"/>
    </source>
</evidence>
<dbReference type="InterPro" id="IPR036874">
    <property type="entry name" value="Carbonic_anhydrase_sf"/>
</dbReference>
<evidence type="ECO:0000256" key="8">
    <source>
        <dbReference type="RuleBase" id="RU003956"/>
    </source>
</evidence>
<dbReference type="SMART" id="SM00947">
    <property type="entry name" value="Pro_CA"/>
    <property type="match status" value="1"/>
</dbReference>
<dbReference type="GO" id="GO:0005737">
    <property type="term" value="C:cytoplasm"/>
    <property type="evidence" value="ECO:0007669"/>
    <property type="project" value="TreeGrafter"/>
</dbReference>
<keyword evidence="11" id="KW-1185">Reference proteome</keyword>
<keyword evidence="5 8" id="KW-0456">Lyase</keyword>
<dbReference type="InterPro" id="IPR001765">
    <property type="entry name" value="Carbonic_anhydrase"/>
</dbReference>
<dbReference type="GO" id="GO:0008270">
    <property type="term" value="F:zinc ion binding"/>
    <property type="evidence" value="ECO:0007669"/>
    <property type="project" value="UniProtKB-UniRule"/>
</dbReference>
<comment type="similarity">
    <text evidence="1 8">Belongs to the beta-class carbonic anhydrase family.</text>
</comment>
<evidence type="ECO:0000256" key="9">
    <source>
        <dbReference type="SAM" id="MobiDB-lite"/>
    </source>
</evidence>
<dbReference type="CDD" id="cd00883">
    <property type="entry name" value="beta_CA_cladeA"/>
    <property type="match status" value="1"/>
</dbReference>
<dbReference type="OrthoDB" id="10248475at2759"/>
<feature type="binding site" evidence="7">
    <location>
        <position position="129"/>
    </location>
    <ligand>
        <name>Zn(2+)</name>
        <dbReference type="ChEBI" id="CHEBI:29105"/>
    </ligand>
</feature>
<gene>
    <name evidence="10" type="ORF">G7Y89_g6121</name>
</gene>
<sequence length="265" mass="28714">MGSQASRFSSYYSQQHRKRKAQQQQANTELRIDKFQYALKSNDAWANYKGHQNPTFFPNLSKGQSPSILWLGCSDSRVPETTLLGLQPGDVFTHRNIANILSPTDLSFLSVLEYAVIHLKVSHIVLCGHTSCGGCAGALAAGRIGGVLDAWLTPLKTVKLAHEAELMAIKDEGARARRLSELNVQNGVNVLMSNYVVEEAIKERGLQVHGVLYDLAYGKIKDLGFGNCGGTGKAIGGGGAGEEEIVKGNHGMLVFRDDGAQMTVR</sequence>
<name>A0A8H4W2R5_9HELO</name>
<dbReference type="Proteomes" id="UP000566819">
    <property type="component" value="Unassembled WGS sequence"/>
</dbReference>
<dbReference type="GO" id="GO:0034599">
    <property type="term" value="P:cellular response to oxidative stress"/>
    <property type="evidence" value="ECO:0007669"/>
    <property type="project" value="TreeGrafter"/>
</dbReference>
<evidence type="ECO:0000256" key="4">
    <source>
        <dbReference type="ARBA" id="ARBA00022833"/>
    </source>
</evidence>
<evidence type="ECO:0000256" key="5">
    <source>
        <dbReference type="ARBA" id="ARBA00023239"/>
    </source>
</evidence>
<dbReference type="GO" id="GO:0015976">
    <property type="term" value="P:carbon utilization"/>
    <property type="evidence" value="ECO:0007669"/>
    <property type="project" value="InterPro"/>
</dbReference>
<dbReference type="EMBL" id="JAAMPI010000389">
    <property type="protein sequence ID" value="KAF4632008.1"/>
    <property type="molecule type" value="Genomic_DNA"/>
</dbReference>
<organism evidence="10 11">
    <name type="scientific">Cudoniella acicularis</name>
    <dbReference type="NCBI Taxonomy" id="354080"/>
    <lineage>
        <taxon>Eukaryota</taxon>
        <taxon>Fungi</taxon>
        <taxon>Dikarya</taxon>
        <taxon>Ascomycota</taxon>
        <taxon>Pezizomycotina</taxon>
        <taxon>Leotiomycetes</taxon>
        <taxon>Helotiales</taxon>
        <taxon>Tricladiaceae</taxon>
        <taxon>Cudoniella</taxon>
    </lineage>
</organism>
<dbReference type="GO" id="GO:0071244">
    <property type="term" value="P:cellular response to carbon dioxide"/>
    <property type="evidence" value="ECO:0007669"/>
    <property type="project" value="TreeGrafter"/>
</dbReference>
<accession>A0A8H4W2R5</accession>
<dbReference type="PROSITE" id="PS00705">
    <property type="entry name" value="PROK_CO2_ANHYDRASE_2"/>
    <property type="match status" value="1"/>
</dbReference>
<dbReference type="PANTHER" id="PTHR11002">
    <property type="entry name" value="CARBONIC ANHYDRASE"/>
    <property type="match status" value="1"/>
</dbReference>
<evidence type="ECO:0000256" key="3">
    <source>
        <dbReference type="ARBA" id="ARBA00022723"/>
    </source>
</evidence>
<evidence type="ECO:0000256" key="2">
    <source>
        <dbReference type="ARBA" id="ARBA00012925"/>
    </source>
</evidence>
<dbReference type="Pfam" id="PF00484">
    <property type="entry name" value="Pro_CA"/>
    <property type="match status" value="1"/>
</dbReference>